<comment type="similarity">
    <text evidence="1">Belongs to the cyclin family. Cyclin AB subfamily.</text>
</comment>
<dbReference type="InterPro" id="IPR046965">
    <property type="entry name" value="Cyclin_A/B-like"/>
</dbReference>
<name>M5VWD5_PRUPE</name>
<sequence>MDEQENSVSTTLSSNKRPSMSPSLQIPAPKKRVVLGEISNSTNDVVSTQNWAPKKPKSSLKKKKKKKTTKEEGEALKTEIVVRSVDPRKSDYSSSIYSHLLSLEMDMNKRSSPSYMGRVQNDISPNMREILVDWLVEVAEEYQLVTDTLFLTVSYIDRYLSSYAISRNKLQLLGVACMLVASKYEEICPPRVEDFCYITDNTYIMEEVLEMERDVLKFLNFDTGPPTTKNFLRILTRAALENSKSSKTQLEFLSCYLVELSLLDYSCVQFLPSVVAASAIFLSRFTIQPEVHPWSLALQSYSGYRPSDLKICVRAIHDLQLNIKGSSLRAVRDKYRKPKYACVGTLTSLPEIPAIYFEAIDIQVFSGF</sequence>
<feature type="domain" description="Cyclin-like" evidence="9">
    <location>
        <begin position="133"/>
        <end position="217"/>
    </location>
</feature>
<evidence type="ECO:0000259" key="10">
    <source>
        <dbReference type="SMART" id="SM01332"/>
    </source>
</evidence>
<evidence type="ECO:0000256" key="2">
    <source>
        <dbReference type="ARBA" id="ARBA00011177"/>
    </source>
</evidence>
<dbReference type="SUPFAM" id="SSF47954">
    <property type="entry name" value="Cyclin-like"/>
    <property type="match status" value="2"/>
</dbReference>
<gene>
    <name evidence="11" type="ORF">PRUPE_8G137700</name>
</gene>
<dbReference type="InterPro" id="IPR036915">
    <property type="entry name" value="Cyclin-like_sf"/>
</dbReference>
<keyword evidence="3" id="KW-0132">Cell division</keyword>
<evidence type="ECO:0000256" key="5">
    <source>
        <dbReference type="ARBA" id="ARBA00023306"/>
    </source>
</evidence>
<dbReference type="Pfam" id="PF02984">
    <property type="entry name" value="Cyclin_C"/>
    <property type="match status" value="1"/>
</dbReference>
<dbReference type="CDD" id="cd20506">
    <property type="entry name" value="CYCLIN_AtCycA-like_rpt2"/>
    <property type="match status" value="1"/>
</dbReference>
<proteinExistence type="inferred from homology"/>
<dbReference type="SMART" id="SM01332">
    <property type="entry name" value="Cyclin_C"/>
    <property type="match status" value="1"/>
</dbReference>
<dbReference type="GO" id="GO:0016538">
    <property type="term" value="F:cyclin-dependent protein serine/threonine kinase regulator activity"/>
    <property type="evidence" value="ECO:0000318"/>
    <property type="project" value="GO_Central"/>
</dbReference>
<keyword evidence="12" id="KW-1185">Reference proteome</keyword>
<protein>
    <recommendedName>
        <fullName evidence="6">B-like cyclin</fullName>
    </recommendedName>
</protein>
<dbReference type="InterPro" id="IPR013763">
    <property type="entry name" value="Cyclin-like_dom"/>
</dbReference>
<keyword evidence="4 7" id="KW-0195">Cyclin</keyword>
<dbReference type="FunFam" id="1.10.472.10:FF:000013">
    <property type="entry name" value="Cyclin A1"/>
    <property type="match status" value="1"/>
</dbReference>
<dbReference type="OrthoDB" id="5590282at2759"/>
<dbReference type="GO" id="GO:0000307">
    <property type="term" value="C:cyclin-dependent protein kinase holoenzyme complex"/>
    <property type="evidence" value="ECO:0000318"/>
    <property type="project" value="GO_Central"/>
</dbReference>
<dbReference type="eggNOG" id="KOG0654">
    <property type="taxonomic scope" value="Eukaryota"/>
</dbReference>
<dbReference type="Gramene" id="ONH91817">
    <property type="protein sequence ID" value="ONH91817"/>
    <property type="gene ID" value="PRUPE_8G137700"/>
</dbReference>
<dbReference type="InterPro" id="IPR006671">
    <property type="entry name" value="Cyclin_N"/>
</dbReference>
<evidence type="ECO:0000313" key="11">
    <source>
        <dbReference type="EMBL" id="ONH91817.1"/>
    </source>
</evidence>
<dbReference type="Gene3D" id="1.10.472.10">
    <property type="entry name" value="Cyclin-like"/>
    <property type="match status" value="2"/>
</dbReference>
<dbReference type="PANTHER" id="PTHR10177">
    <property type="entry name" value="CYCLINS"/>
    <property type="match status" value="1"/>
</dbReference>
<feature type="domain" description="Cyclin-like" evidence="9">
    <location>
        <begin position="230"/>
        <end position="318"/>
    </location>
</feature>
<evidence type="ECO:0000313" key="12">
    <source>
        <dbReference type="Proteomes" id="UP000006882"/>
    </source>
</evidence>
<dbReference type="STRING" id="3760.M5VWD5"/>
<dbReference type="Pfam" id="PF00134">
    <property type="entry name" value="Cyclin_N"/>
    <property type="match status" value="1"/>
</dbReference>
<dbReference type="FunFam" id="1.10.472.10:FF:000167">
    <property type="entry name" value="Mitotic cyclin 6"/>
    <property type="match status" value="1"/>
</dbReference>
<dbReference type="InterPro" id="IPR048258">
    <property type="entry name" value="Cyclins_cyclin-box"/>
</dbReference>
<reference evidence="11 12" key="1">
    <citation type="journal article" date="2013" name="Nat. Genet.">
        <title>The high-quality draft genome of peach (Prunus persica) identifies unique patterns of genetic diversity, domestication and genome evolution.</title>
        <authorList>
            <consortium name="International Peach Genome Initiative"/>
            <person name="Verde I."/>
            <person name="Abbott A.G."/>
            <person name="Scalabrin S."/>
            <person name="Jung S."/>
            <person name="Shu S."/>
            <person name="Marroni F."/>
            <person name="Zhebentyayeva T."/>
            <person name="Dettori M.T."/>
            <person name="Grimwood J."/>
            <person name="Cattonaro F."/>
            <person name="Zuccolo A."/>
            <person name="Rossini L."/>
            <person name="Jenkins J."/>
            <person name="Vendramin E."/>
            <person name="Meisel L.A."/>
            <person name="Decroocq V."/>
            <person name="Sosinski B."/>
            <person name="Prochnik S."/>
            <person name="Mitros T."/>
            <person name="Policriti A."/>
            <person name="Cipriani G."/>
            <person name="Dondini L."/>
            <person name="Ficklin S."/>
            <person name="Goodstein D.M."/>
            <person name="Xuan P."/>
            <person name="Del Fabbro C."/>
            <person name="Aramini V."/>
            <person name="Copetti D."/>
            <person name="Gonzalez S."/>
            <person name="Horner D.S."/>
            <person name="Falchi R."/>
            <person name="Lucas S."/>
            <person name="Mica E."/>
            <person name="Maldonado J."/>
            <person name="Lazzari B."/>
            <person name="Bielenberg D."/>
            <person name="Pirona R."/>
            <person name="Miculan M."/>
            <person name="Barakat A."/>
            <person name="Testolin R."/>
            <person name="Stella A."/>
            <person name="Tartarini S."/>
            <person name="Tonutti P."/>
            <person name="Arus P."/>
            <person name="Orellana A."/>
            <person name="Wells C."/>
            <person name="Main D."/>
            <person name="Vizzotto G."/>
            <person name="Silva H."/>
            <person name="Salamini F."/>
            <person name="Schmutz J."/>
            <person name="Morgante M."/>
            <person name="Rokhsar D.S."/>
        </authorList>
    </citation>
    <scope>NUCLEOTIDE SEQUENCE [LARGE SCALE GENOMIC DNA]</scope>
    <source>
        <strain evidence="12">cv. Nemared</strain>
    </source>
</reference>
<accession>M5VWD5</accession>
<dbReference type="Proteomes" id="UP000006882">
    <property type="component" value="Chromosome G8"/>
</dbReference>
<dbReference type="PIRSF" id="PIRSF001771">
    <property type="entry name" value="Cyclin_A_B_D_E"/>
    <property type="match status" value="1"/>
</dbReference>
<feature type="domain" description="Cyclin C-terminal" evidence="10">
    <location>
        <begin position="226"/>
        <end position="349"/>
    </location>
</feature>
<evidence type="ECO:0000256" key="8">
    <source>
        <dbReference type="SAM" id="MobiDB-lite"/>
    </source>
</evidence>
<evidence type="ECO:0000259" key="9">
    <source>
        <dbReference type="SMART" id="SM00385"/>
    </source>
</evidence>
<dbReference type="GO" id="GO:0000082">
    <property type="term" value="P:G1/S transition of mitotic cell cycle"/>
    <property type="evidence" value="ECO:0000318"/>
    <property type="project" value="GO_Central"/>
</dbReference>
<dbReference type="HOGENOM" id="CLU_020695_2_2_1"/>
<dbReference type="PROSITE" id="PS00292">
    <property type="entry name" value="CYCLINS"/>
    <property type="match status" value="1"/>
</dbReference>
<dbReference type="InterPro" id="IPR004367">
    <property type="entry name" value="Cyclin_C-dom"/>
</dbReference>
<dbReference type="EMBL" id="CM007658">
    <property type="protein sequence ID" value="ONH91817.1"/>
    <property type="molecule type" value="Genomic_DNA"/>
</dbReference>
<feature type="region of interest" description="Disordered" evidence="8">
    <location>
        <begin position="1"/>
        <end position="73"/>
    </location>
</feature>
<evidence type="ECO:0000256" key="6">
    <source>
        <dbReference type="ARBA" id="ARBA00032263"/>
    </source>
</evidence>
<evidence type="ECO:0000256" key="7">
    <source>
        <dbReference type="RuleBase" id="RU000383"/>
    </source>
</evidence>
<dbReference type="GO" id="GO:0005634">
    <property type="term" value="C:nucleus"/>
    <property type="evidence" value="ECO:0000318"/>
    <property type="project" value="GO_Central"/>
</dbReference>
<dbReference type="GO" id="GO:0005737">
    <property type="term" value="C:cytoplasm"/>
    <property type="evidence" value="ECO:0000318"/>
    <property type="project" value="GO_Central"/>
</dbReference>
<dbReference type="SMART" id="SM00385">
    <property type="entry name" value="CYCLIN"/>
    <property type="match status" value="2"/>
</dbReference>
<feature type="compositionally biased region" description="Polar residues" evidence="8">
    <location>
        <begin position="38"/>
        <end position="51"/>
    </location>
</feature>
<evidence type="ECO:0000256" key="3">
    <source>
        <dbReference type="ARBA" id="ARBA00022618"/>
    </source>
</evidence>
<feature type="compositionally biased region" description="Polar residues" evidence="8">
    <location>
        <begin position="1"/>
        <end position="24"/>
    </location>
</feature>
<dbReference type="GO" id="GO:0051301">
    <property type="term" value="P:cell division"/>
    <property type="evidence" value="ECO:0007669"/>
    <property type="project" value="UniProtKB-KW"/>
</dbReference>
<dbReference type="OMA" id="ICVRAIH"/>
<dbReference type="KEGG" id="pper:18768540"/>
<organism evidence="11 12">
    <name type="scientific">Prunus persica</name>
    <name type="common">Peach</name>
    <name type="synonym">Amygdalus persica</name>
    <dbReference type="NCBI Taxonomy" id="3760"/>
    <lineage>
        <taxon>Eukaryota</taxon>
        <taxon>Viridiplantae</taxon>
        <taxon>Streptophyta</taxon>
        <taxon>Embryophyta</taxon>
        <taxon>Tracheophyta</taxon>
        <taxon>Spermatophyta</taxon>
        <taxon>Magnoliopsida</taxon>
        <taxon>eudicotyledons</taxon>
        <taxon>Gunneridae</taxon>
        <taxon>Pentapetalae</taxon>
        <taxon>rosids</taxon>
        <taxon>fabids</taxon>
        <taxon>Rosales</taxon>
        <taxon>Rosaceae</taxon>
        <taxon>Amygdaloideae</taxon>
        <taxon>Amygdaleae</taxon>
        <taxon>Prunus</taxon>
    </lineage>
</organism>
<evidence type="ECO:0000256" key="1">
    <source>
        <dbReference type="ARBA" id="ARBA00006955"/>
    </source>
</evidence>
<dbReference type="InterPro" id="IPR039361">
    <property type="entry name" value="Cyclin"/>
</dbReference>
<comment type="subunit">
    <text evidence="2">Interacts with the CDC2 protein kinase to form a serine/threonine kinase holoenzyme complex also known as maturation promoting factor (MPF). The cyclin subunit imparts substrate specificity to the complex.</text>
</comment>
<dbReference type="AlphaFoldDB" id="M5VWD5"/>
<keyword evidence="5" id="KW-0131">Cell cycle</keyword>
<feature type="compositionally biased region" description="Basic residues" evidence="8">
    <location>
        <begin position="54"/>
        <end position="68"/>
    </location>
</feature>
<evidence type="ECO:0000256" key="4">
    <source>
        <dbReference type="ARBA" id="ARBA00023127"/>
    </source>
</evidence>